<feature type="region of interest" description="Disordered" evidence="8">
    <location>
        <begin position="545"/>
        <end position="610"/>
    </location>
</feature>
<dbReference type="PANTHER" id="PTHR31503:SF18">
    <property type="entry name" value="CA(2+)_H(+) EXCHANGER, PUTATIVE (EUROFUNG)-RELATED"/>
    <property type="match status" value="1"/>
</dbReference>
<dbReference type="GO" id="GO:0006874">
    <property type="term" value="P:intracellular calcium ion homeostasis"/>
    <property type="evidence" value="ECO:0007669"/>
    <property type="project" value="TreeGrafter"/>
</dbReference>
<dbReference type="InterPro" id="IPR044880">
    <property type="entry name" value="NCX_ion-bd_dom_sf"/>
</dbReference>
<organism evidence="12 13">
    <name type="scientific">Venturia inaequalis</name>
    <name type="common">Apple scab fungus</name>
    <dbReference type="NCBI Taxonomy" id="5025"/>
    <lineage>
        <taxon>Eukaryota</taxon>
        <taxon>Fungi</taxon>
        <taxon>Dikarya</taxon>
        <taxon>Ascomycota</taxon>
        <taxon>Pezizomycotina</taxon>
        <taxon>Dothideomycetes</taxon>
        <taxon>Pleosporomycetidae</taxon>
        <taxon>Venturiales</taxon>
        <taxon>Venturiaceae</taxon>
        <taxon>Venturia</taxon>
    </lineage>
</organism>
<evidence type="ECO:0000256" key="9">
    <source>
        <dbReference type="SAM" id="Phobius"/>
    </source>
</evidence>
<feature type="compositionally biased region" description="Polar residues" evidence="8">
    <location>
        <begin position="34"/>
        <end position="53"/>
    </location>
</feature>
<gene>
    <name evidence="11" type="ORF">BLS_003062</name>
    <name evidence="12" type="ORF">EG327_007062</name>
</gene>
<reference evidence="12 13" key="1">
    <citation type="submission" date="2019-07" db="EMBL/GenBank/DDBJ databases">
        <title>Venturia inaequalis Genome Resource.</title>
        <authorList>
            <person name="Lichtner F.J."/>
        </authorList>
    </citation>
    <scope>NUCLEOTIDE SEQUENCE [LARGE SCALE GENOMIC DNA]</scope>
    <source>
        <strain evidence="11">Bline_iso_100314</strain>
        <strain evidence="12 13">DMI_063113</strain>
    </source>
</reference>
<keyword evidence="3" id="KW-0813">Transport</keyword>
<feature type="compositionally biased region" description="Basic and acidic residues" evidence="8">
    <location>
        <begin position="86"/>
        <end position="98"/>
    </location>
</feature>
<dbReference type="GO" id="GO:0000329">
    <property type="term" value="C:fungal-type vacuole membrane"/>
    <property type="evidence" value="ECO:0007669"/>
    <property type="project" value="TreeGrafter"/>
</dbReference>
<dbReference type="GO" id="GO:0015369">
    <property type="term" value="F:calcium:proton antiporter activity"/>
    <property type="evidence" value="ECO:0007669"/>
    <property type="project" value="TreeGrafter"/>
</dbReference>
<evidence type="ECO:0000313" key="13">
    <source>
        <dbReference type="Proteomes" id="UP000490939"/>
    </source>
</evidence>
<feature type="transmembrane region" description="Helical" evidence="9">
    <location>
        <begin position="713"/>
        <end position="736"/>
    </location>
</feature>
<feature type="domain" description="Sodium/calcium exchanger membrane region" evidence="10">
    <location>
        <begin position="152"/>
        <end position="305"/>
    </location>
</feature>
<evidence type="ECO:0000313" key="12">
    <source>
        <dbReference type="EMBL" id="KAE9979350.1"/>
    </source>
</evidence>
<keyword evidence="13" id="KW-1185">Reference proteome</keyword>
<dbReference type="Pfam" id="PF01699">
    <property type="entry name" value="Na_Ca_ex"/>
    <property type="match status" value="2"/>
</dbReference>
<evidence type="ECO:0000256" key="5">
    <source>
        <dbReference type="ARBA" id="ARBA00022989"/>
    </source>
</evidence>
<evidence type="ECO:0000256" key="3">
    <source>
        <dbReference type="ARBA" id="ARBA00022448"/>
    </source>
</evidence>
<dbReference type="FunFam" id="1.20.1420.30:FF:000016">
    <property type="entry name" value="Membrane bound cation transporter"/>
    <property type="match status" value="1"/>
</dbReference>
<evidence type="ECO:0000256" key="7">
    <source>
        <dbReference type="ARBA" id="ARBA00023136"/>
    </source>
</evidence>
<evidence type="ECO:0000256" key="1">
    <source>
        <dbReference type="ARBA" id="ARBA00004127"/>
    </source>
</evidence>
<feature type="transmembrane region" description="Helical" evidence="9">
    <location>
        <begin position="210"/>
        <end position="232"/>
    </location>
</feature>
<feature type="domain" description="Sodium/calcium exchanger membrane region" evidence="10">
    <location>
        <begin position="619"/>
        <end position="761"/>
    </location>
</feature>
<feature type="compositionally biased region" description="Low complexity" evidence="8">
    <location>
        <begin position="334"/>
        <end position="353"/>
    </location>
</feature>
<dbReference type="FunFam" id="1.20.1420.30:FF:000011">
    <property type="entry name" value="Vacuolar calcium ion transporter"/>
    <property type="match status" value="1"/>
</dbReference>
<evidence type="ECO:0000256" key="6">
    <source>
        <dbReference type="ARBA" id="ARBA00023065"/>
    </source>
</evidence>
<evidence type="ECO:0000256" key="2">
    <source>
        <dbReference type="ARBA" id="ARBA00008170"/>
    </source>
</evidence>
<feature type="transmembrane region" description="Helical" evidence="9">
    <location>
        <begin position="743"/>
        <end position="763"/>
    </location>
</feature>
<feature type="compositionally biased region" description="Polar residues" evidence="8">
    <location>
        <begin position="374"/>
        <end position="391"/>
    </location>
</feature>
<evidence type="ECO:0000259" key="10">
    <source>
        <dbReference type="Pfam" id="PF01699"/>
    </source>
</evidence>
<evidence type="ECO:0000256" key="8">
    <source>
        <dbReference type="SAM" id="MobiDB-lite"/>
    </source>
</evidence>
<comment type="similarity">
    <text evidence="2">Belongs to the Ca(2+):cation antiporter (CaCA) (TC 2.A.19) family.</text>
</comment>
<dbReference type="InterPro" id="IPR004713">
    <property type="entry name" value="CaH_exchang"/>
</dbReference>
<feature type="compositionally biased region" description="Basic and acidic residues" evidence="8">
    <location>
        <begin position="466"/>
        <end position="482"/>
    </location>
</feature>
<dbReference type="PANTHER" id="PTHR31503">
    <property type="entry name" value="VACUOLAR CALCIUM ION TRANSPORTER"/>
    <property type="match status" value="1"/>
</dbReference>
<comment type="caution">
    <text evidence="12">The sequence shown here is derived from an EMBL/GenBank/DDBJ whole genome shotgun (WGS) entry which is preliminary data.</text>
</comment>
<dbReference type="Proteomes" id="UP000433883">
    <property type="component" value="Unassembled WGS sequence"/>
</dbReference>
<feature type="region of interest" description="Disordered" evidence="8">
    <location>
        <begin position="67"/>
        <end position="98"/>
    </location>
</feature>
<dbReference type="Proteomes" id="UP000490939">
    <property type="component" value="Unassembled WGS sequence"/>
</dbReference>
<feature type="transmembrane region" description="Helical" evidence="9">
    <location>
        <begin position="152"/>
        <end position="171"/>
    </location>
</feature>
<feature type="transmembrane region" description="Helical" evidence="9">
    <location>
        <begin position="124"/>
        <end position="146"/>
    </location>
</feature>
<feature type="region of interest" description="Disordered" evidence="8">
    <location>
        <begin position="328"/>
        <end position="356"/>
    </location>
</feature>
<dbReference type="EMBL" id="WNWQ01000201">
    <property type="protein sequence ID" value="KAE9974590.1"/>
    <property type="molecule type" value="Genomic_DNA"/>
</dbReference>
<dbReference type="Gene3D" id="1.20.1420.30">
    <property type="entry name" value="NCX, central ion-binding region"/>
    <property type="match status" value="2"/>
</dbReference>
<dbReference type="AlphaFoldDB" id="A0A8H3V0V1"/>
<evidence type="ECO:0000313" key="11">
    <source>
        <dbReference type="EMBL" id="KAE9974590.1"/>
    </source>
</evidence>
<keyword evidence="4 9" id="KW-0812">Transmembrane</keyword>
<protein>
    <recommendedName>
        <fullName evidence="10">Sodium/calcium exchanger membrane region domain-containing protein</fullName>
    </recommendedName>
</protein>
<feature type="region of interest" description="Disordered" evidence="8">
    <location>
        <begin position="1"/>
        <end position="53"/>
    </location>
</feature>
<feature type="transmembrane region" description="Helical" evidence="9">
    <location>
        <begin position="252"/>
        <end position="273"/>
    </location>
</feature>
<comment type="subcellular location">
    <subcellularLocation>
        <location evidence="1">Endomembrane system</location>
        <topology evidence="1">Multi-pass membrane protein</topology>
    </subcellularLocation>
</comment>
<feature type="transmembrane region" description="Helical" evidence="9">
    <location>
        <begin position="682"/>
        <end position="707"/>
    </location>
</feature>
<dbReference type="EMBL" id="WNWR01000417">
    <property type="protein sequence ID" value="KAE9979350.1"/>
    <property type="molecule type" value="Genomic_DNA"/>
</dbReference>
<feature type="transmembrane region" description="Helical" evidence="9">
    <location>
        <begin position="617"/>
        <end position="637"/>
    </location>
</feature>
<accession>A0A8H3V0V1</accession>
<feature type="compositionally biased region" description="Basic residues" evidence="8">
    <location>
        <begin position="446"/>
        <end position="465"/>
    </location>
</feature>
<keyword evidence="5 9" id="KW-1133">Transmembrane helix</keyword>
<keyword evidence="7 9" id="KW-0472">Membrane</keyword>
<keyword evidence="6" id="KW-0406">Ion transport</keyword>
<dbReference type="GO" id="GO:0012505">
    <property type="term" value="C:endomembrane system"/>
    <property type="evidence" value="ECO:0007669"/>
    <property type="project" value="UniProtKB-SubCell"/>
</dbReference>
<feature type="region of interest" description="Disordered" evidence="8">
    <location>
        <begin position="372"/>
        <end position="489"/>
    </location>
</feature>
<dbReference type="InterPro" id="IPR004837">
    <property type="entry name" value="NaCa_Exmemb"/>
</dbReference>
<sequence>MGNSQNNSETKKNRFGWVKSFTTRDSTKTDPVLPTTNHNNGADTTDSPTLSHTSCENADVLESVKVAQKTSTARPQAAPPPNDTQAAREKPTTIDGTAEQKPKIPLTKRAKAGTIRFVSHTKGALLHSWINVLLIFVPLGIAVKVAGLSPSIVFAMNAVAVIPLAGLLAHATESVAGRLGDTLGALLNVSFGNAVELIIFIALVKNEIRIVQASLLGSLLANLLLILGMAFAAGGLRYREQIYNNTVTQMSAVMLSLSVMSLLLPTAFHASFANLDDADHKTIQISRGTSVILLLVYILYLVFQLKSHAYLYTSMPQEKIDEESHPGILHDLMDTSSSSSSSDSSTTDSDTTSGSVNTAKKIKRYFKKGRRKSSVSSIDTHSLPSHVSSPTAEPVQSYFDSTSRRPSVVLPDILSGDEGDNEAGIPVGRDFGNPMSGQTSPSEAKPRRKSRKERHKEMKRSKKAKRAEATEISEKEPVEAESSKANAELPSRTVGFVEDISAQTIPATTPKGTPLPPMKHFPRPALPKLLSQNVFVDPQPKYNDLFPARSRPQTPGLRRTNSLPDRINETGRHTPGGTRAWPPRPGLIADPKPKRQVTDPAVDAEEDEEAPDMSRTAAVMMLLISTGLVAVCAEFLVDAIPGMVENSSVSQAFIGLIILPIVGNAAEHVTAVTVAAKNKMDLAIGVAVGSSIQIALFITPVVVILGWCMDKGMSLYFNLFETVSLFVAVFVVNFLVLDGRSNYLEGVLLMAAYIIIAVCAFFYPNEANQSSLGGADNKNVTQAAAVVGRALTNLAGHF</sequence>
<feature type="transmembrane region" description="Helical" evidence="9">
    <location>
        <begin position="285"/>
        <end position="303"/>
    </location>
</feature>
<proteinExistence type="inferred from homology"/>
<feature type="transmembrane region" description="Helical" evidence="9">
    <location>
        <begin position="183"/>
        <end position="204"/>
    </location>
</feature>
<evidence type="ECO:0000256" key="4">
    <source>
        <dbReference type="ARBA" id="ARBA00022692"/>
    </source>
</evidence>
<name>A0A8H3V0V1_VENIN</name>
<feature type="transmembrane region" description="Helical" evidence="9">
    <location>
        <begin position="649"/>
        <end position="670"/>
    </location>
</feature>